<dbReference type="AlphaFoldDB" id="A0A482VMJ9"/>
<reference evidence="2 3" key="1">
    <citation type="submission" date="2017-03" db="EMBL/GenBank/DDBJ databases">
        <title>Genome of the blue death feigning beetle - Asbolus verrucosus.</title>
        <authorList>
            <person name="Rider S.D."/>
        </authorList>
    </citation>
    <scope>NUCLEOTIDE SEQUENCE [LARGE SCALE GENOMIC DNA]</scope>
    <source>
        <strain evidence="2">Butters</strain>
        <tissue evidence="2">Head and leg muscle</tissue>
    </source>
</reference>
<dbReference type="InterPro" id="IPR038765">
    <property type="entry name" value="Papain-like_cys_pep_sf"/>
</dbReference>
<dbReference type="SUPFAM" id="SSF54001">
    <property type="entry name" value="Cysteine proteinases"/>
    <property type="match status" value="1"/>
</dbReference>
<dbReference type="OrthoDB" id="5855924at2759"/>
<name>A0A482VMJ9_ASBVE</name>
<evidence type="ECO:0000313" key="3">
    <source>
        <dbReference type="Proteomes" id="UP000292052"/>
    </source>
</evidence>
<dbReference type="InterPro" id="IPR013201">
    <property type="entry name" value="Prot_inhib_I29"/>
</dbReference>
<evidence type="ECO:0000259" key="1">
    <source>
        <dbReference type="SMART" id="SM00848"/>
    </source>
</evidence>
<proteinExistence type="predicted"/>
<dbReference type="Pfam" id="PF08246">
    <property type="entry name" value="Inhibitor_I29"/>
    <property type="match status" value="1"/>
</dbReference>
<comment type="caution">
    <text evidence="2">The sequence shown here is derived from an EMBL/GenBank/DDBJ whole genome shotgun (WGS) entry which is preliminary data.</text>
</comment>
<dbReference type="Gene3D" id="1.10.287.2250">
    <property type="match status" value="1"/>
</dbReference>
<feature type="domain" description="Cathepsin propeptide inhibitor" evidence="1">
    <location>
        <begin position="19"/>
        <end position="79"/>
    </location>
</feature>
<protein>
    <submittedName>
        <fullName evidence="2">Inhibitor I29 domain containing protein</fullName>
    </submittedName>
</protein>
<organism evidence="2 3">
    <name type="scientific">Asbolus verrucosus</name>
    <name type="common">Desert ironclad beetle</name>
    <dbReference type="NCBI Taxonomy" id="1661398"/>
    <lineage>
        <taxon>Eukaryota</taxon>
        <taxon>Metazoa</taxon>
        <taxon>Ecdysozoa</taxon>
        <taxon>Arthropoda</taxon>
        <taxon>Hexapoda</taxon>
        <taxon>Insecta</taxon>
        <taxon>Pterygota</taxon>
        <taxon>Neoptera</taxon>
        <taxon>Endopterygota</taxon>
        <taxon>Coleoptera</taxon>
        <taxon>Polyphaga</taxon>
        <taxon>Cucujiformia</taxon>
        <taxon>Tenebrionidae</taxon>
        <taxon>Pimeliinae</taxon>
        <taxon>Asbolus</taxon>
    </lineage>
</organism>
<accession>A0A482VMJ9</accession>
<dbReference type="SMART" id="SM00848">
    <property type="entry name" value="Inhibitor_I29"/>
    <property type="match status" value="1"/>
</dbReference>
<dbReference type="Proteomes" id="UP000292052">
    <property type="component" value="Unassembled WGS sequence"/>
</dbReference>
<evidence type="ECO:0000313" key="2">
    <source>
        <dbReference type="EMBL" id="RZC34122.1"/>
    </source>
</evidence>
<dbReference type="EMBL" id="QDEB01082809">
    <property type="protein sequence ID" value="RZC34122.1"/>
    <property type="molecule type" value="Genomic_DNA"/>
</dbReference>
<gene>
    <name evidence="2" type="ORF">BDFB_008990</name>
</gene>
<keyword evidence="3" id="KW-1185">Reference proteome</keyword>
<sequence length="82" mass="9910">MASEQPTLSLTDEEISQKWTDYKKKFKKNYPDPEEDAMRKQIFVEKLQHVDEHNKKYEQKLITYKIGINQFSDLTKEERISE</sequence>